<feature type="compositionally biased region" description="Basic and acidic residues" evidence="3">
    <location>
        <begin position="979"/>
        <end position="989"/>
    </location>
</feature>
<evidence type="ECO:0000259" key="5">
    <source>
        <dbReference type="PROSITE" id="PS50031"/>
    </source>
</evidence>
<keyword evidence="1" id="KW-0106">Calcium</keyword>
<dbReference type="GO" id="GO:0005737">
    <property type="term" value="C:cytoplasm"/>
    <property type="evidence" value="ECO:0007669"/>
    <property type="project" value="TreeGrafter"/>
</dbReference>
<feature type="compositionally biased region" description="Low complexity" evidence="3">
    <location>
        <begin position="1"/>
        <end position="13"/>
    </location>
</feature>
<dbReference type="InterPro" id="IPR018247">
    <property type="entry name" value="EF_Hand_1_Ca_BS"/>
</dbReference>
<proteinExistence type="predicted"/>
<dbReference type="CDD" id="cd14270">
    <property type="entry name" value="UBA"/>
    <property type="match status" value="1"/>
</dbReference>
<dbReference type="SUPFAM" id="SSF46934">
    <property type="entry name" value="UBA-like"/>
    <property type="match status" value="1"/>
</dbReference>
<reference evidence="7 8" key="1">
    <citation type="submission" date="2016-04" db="EMBL/GenBank/DDBJ databases">
        <title>Evolutionary innovation and constraint leading to complex multicellularity in the Ascomycota.</title>
        <authorList>
            <person name="Cisse O."/>
            <person name="Nguyen A."/>
            <person name="Hewitt D.A."/>
            <person name="Jedd G."/>
            <person name="Stajich J.E."/>
        </authorList>
    </citation>
    <scope>NUCLEOTIDE SEQUENCE [LARGE SCALE GENOMIC DNA]</scope>
    <source>
        <strain evidence="7 8">DAH-3</strain>
    </source>
</reference>
<feature type="region of interest" description="Disordered" evidence="3">
    <location>
        <begin position="979"/>
        <end position="1002"/>
    </location>
</feature>
<dbReference type="Gene3D" id="1.10.238.10">
    <property type="entry name" value="EF-hand"/>
    <property type="match status" value="3"/>
</dbReference>
<dbReference type="PROSITE" id="PS00018">
    <property type="entry name" value="EF_HAND_1"/>
    <property type="match status" value="1"/>
</dbReference>
<feature type="region of interest" description="Disordered" evidence="3">
    <location>
        <begin position="776"/>
        <end position="839"/>
    </location>
</feature>
<feature type="domain" description="EH" evidence="5">
    <location>
        <begin position="298"/>
        <end position="387"/>
    </location>
</feature>
<dbReference type="SMART" id="SM00054">
    <property type="entry name" value="EFh"/>
    <property type="match status" value="4"/>
</dbReference>
<dbReference type="InterPro" id="IPR009060">
    <property type="entry name" value="UBA-like_sf"/>
</dbReference>
<feature type="domain" description="EH" evidence="5">
    <location>
        <begin position="23"/>
        <end position="109"/>
    </location>
</feature>
<dbReference type="GO" id="GO:0005886">
    <property type="term" value="C:plasma membrane"/>
    <property type="evidence" value="ECO:0007669"/>
    <property type="project" value="TreeGrafter"/>
</dbReference>
<dbReference type="SUPFAM" id="SSF47473">
    <property type="entry name" value="EF-hand"/>
    <property type="match status" value="3"/>
</dbReference>
<keyword evidence="8" id="KW-1185">Reference proteome</keyword>
<dbReference type="Proteomes" id="UP000186594">
    <property type="component" value="Unassembled WGS sequence"/>
</dbReference>
<dbReference type="InterPro" id="IPR011992">
    <property type="entry name" value="EF-hand-dom_pair"/>
</dbReference>
<evidence type="ECO:0000259" key="4">
    <source>
        <dbReference type="PROSITE" id="PS50030"/>
    </source>
</evidence>
<feature type="compositionally biased region" description="Low complexity" evidence="3">
    <location>
        <begin position="119"/>
        <end position="130"/>
    </location>
</feature>
<dbReference type="InterPro" id="IPR002048">
    <property type="entry name" value="EF_hand_dom"/>
</dbReference>
<feature type="region of interest" description="Disordered" evidence="3">
    <location>
        <begin position="1"/>
        <end position="20"/>
    </location>
</feature>
<dbReference type="GO" id="GO:0005509">
    <property type="term" value="F:calcium ion binding"/>
    <property type="evidence" value="ECO:0007669"/>
    <property type="project" value="InterPro"/>
</dbReference>
<feature type="region of interest" description="Disordered" evidence="3">
    <location>
        <begin position="428"/>
        <end position="459"/>
    </location>
</feature>
<feature type="compositionally biased region" description="Basic and acidic residues" evidence="3">
    <location>
        <begin position="607"/>
        <end position="620"/>
    </location>
</feature>
<feature type="region of interest" description="Disordered" evidence="3">
    <location>
        <begin position="119"/>
        <end position="138"/>
    </location>
</feature>
<feature type="compositionally biased region" description="Polar residues" evidence="3">
    <location>
        <begin position="595"/>
        <end position="606"/>
    </location>
</feature>
<feature type="compositionally biased region" description="Low complexity" evidence="3">
    <location>
        <begin position="810"/>
        <end position="823"/>
    </location>
</feature>
<dbReference type="GO" id="GO:0016197">
    <property type="term" value="P:endosomal transport"/>
    <property type="evidence" value="ECO:0007669"/>
    <property type="project" value="TreeGrafter"/>
</dbReference>
<feature type="region of interest" description="Disordered" evidence="3">
    <location>
        <begin position="853"/>
        <end position="881"/>
    </location>
</feature>
<feature type="domain" description="EF-hand" evidence="6">
    <location>
        <begin position="331"/>
        <end position="366"/>
    </location>
</feature>
<protein>
    <submittedName>
        <fullName evidence="7">Putative calcium-binding protein</fullName>
    </submittedName>
</protein>
<feature type="domain" description="UBA" evidence="4">
    <location>
        <begin position="1121"/>
        <end position="1162"/>
    </location>
</feature>
<evidence type="ECO:0000256" key="3">
    <source>
        <dbReference type="SAM" id="MobiDB-lite"/>
    </source>
</evidence>
<dbReference type="Gene3D" id="1.10.8.10">
    <property type="entry name" value="DNA helicase RuvA subunit, C-terminal domain"/>
    <property type="match status" value="1"/>
</dbReference>
<organism evidence="7 8">
    <name type="scientific">Neolecta irregularis (strain DAH-3)</name>
    <dbReference type="NCBI Taxonomy" id="1198029"/>
    <lineage>
        <taxon>Eukaryota</taxon>
        <taxon>Fungi</taxon>
        <taxon>Dikarya</taxon>
        <taxon>Ascomycota</taxon>
        <taxon>Taphrinomycotina</taxon>
        <taxon>Neolectales</taxon>
        <taxon>Neolectaceae</taxon>
        <taxon>Neolecta</taxon>
    </lineage>
</organism>
<dbReference type="OMA" id="VNHESIE"/>
<dbReference type="SMART" id="SM00165">
    <property type="entry name" value="UBA"/>
    <property type="match status" value="1"/>
</dbReference>
<dbReference type="PANTHER" id="PTHR11216:SF170">
    <property type="entry name" value="DYNAMIN ASSOCIATED PROTEIN 160, ISOFORM D"/>
    <property type="match status" value="1"/>
</dbReference>
<feature type="compositionally biased region" description="Polar residues" evidence="3">
    <location>
        <begin position="824"/>
        <end position="839"/>
    </location>
</feature>
<evidence type="ECO:0000313" key="7">
    <source>
        <dbReference type="EMBL" id="OLL24826.1"/>
    </source>
</evidence>
<dbReference type="Pfam" id="PF00627">
    <property type="entry name" value="UBA"/>
    <property type="match status" value="1"/>
</dbReference>
<dbReference type="OrthoDB" id="524326at2759"/>
<dbReference type="CDD" id="cd00052">
    <property type="entry name" value="EH"/>
    <property type="match status" value="3"/>
</dbReference>
<dbReference type="InterPro" id="IPR000261">
    <property type="entry name" value="EH_dom"/>
</dbReference>
<feature type="region of interest" description="Disordered" evidence="3">
    <location>
        <begin position="595"/>
        <end position="620"/>
    </location>
</feature>
<dbReference type="EMBL" id="LXFE01000601">
    <property type="protein sequence ID" value="OLL24826.1"/>
    <property type="molecule type" value="Genomic_DNA"/>
</dbReference>
<name>A0A1U7LQ75_NEOID</name>
<dbReference type="GO" id="GO:0006897">
    <property type="term" value="P:endocytosis"/>
    <property type="evidence" value="ECO:0007669"/>
    <property type="project" value="TreeGrafter"/>
</dbReference>
<evidence type="ECO:0000259" key="6">
    <source>
        <dbReference type="PROSITE" id="PS50222"/>
    </source>
</evidence>
<dbReference type="SMART" id="SM00027">
    <property type="entry name" value="EH"/>
    <property type="match status" value="3"/>
</dbReference>
<dbReference type="STRING" id="1198029.A0A1U7LQ75"/>
<keyword evidence="2" id="KW-0175">Coiled coil</keyword>
<accession>A0A1U7LQ75</accession>
<dbReference type="PROSITE" id="PS50031">
    <property type="entry name" value="EH"/>
    <property type="match status" value="3"/>
</dbReference>
<evidence type="ECO:0000313" key="8">
    <source>
        <dbReference type="Proteomes" id="UP000186594"/>
    </source>
</evidence>
<evidence type="ECO:0000256" key="1">
    <source>
        <dbReference type="ARBA" id="ARBA00022837"/>
    </source>
</evidence>
<sequence>MSIRALSSHSDSSAPPPSLSAEERRAFGTLFRAADVDNLGVVTGDVAVRFFERSGLPPAILGEIWSIADASNQGFLAPHQFSVSMRLIGHCQAGRRPSIDLAKLPGAIPRFDGIDLGISTPASTTQTSKSPQPPPPNRIPVLGIAERTRYLNMFANSDPTNGHLDGDKARTFFLRTRLPNDVLAQIWSLVDAKKCGYLDSTEFVIAMHLIQCLMNGSLKTPPTILPPGIYDAAAGKSSERKGSMGSRRQSGGPTMPSIPKQLTGQFTGRQSPMSRQVTAQLSQHQTGENLDWDVIPADKKHYDSLFSTVDQAGKGYITGGEAVSFFMSSKLPDDILAHIWDLADLSKEGQLNRDEFAVAMHLIKTKISGKELPDTLPYSLIPPLQRRQVMSQGGPQTKFGEPSLEQVVGISSLASDLFGLDSPFGTSQEAVAPQSTGQGPFMTPTQDMSGGSPNENMSSKPSPFLKSFVPTSSFGQSLTTPQKVVPQSTGPFNSDLLGDDYVDLAKKPQDSVDFANISNQISSLSSATTELRSRRSDAERELSNITLQKHDFGVRLAQIRALYEGEVKIVRQVEDQLSVALGEIKHLRQEFATAESSYDSLQAQHQELSRSMHDDQEENSRLRRQIQITTDQSTQLRTEIQKLEKDSRFQKGMVAINKRQVNAAESETKRLQSQIAELSGQTPFLESKASSSPSLPIVNMTNPFHRIETASPSPPFPFAPSPNIFSGVEAQPNQTFDDIFGNSSDGFSADFLDLHHSPFETRDLSEVQNALGEDEVGRINSAEKDSDLTVSADSVMKPAQEQPYEPTLESRSNPSPIIPSASSEQHASADTLSATGTENTTTKCASEFGKISSNSQVESAQPIASSHSQTSSNRLSPMLSGSESTIYHDTTVTKNASGDPFTLDSQSLFSASLGMVASKFPELGPSNSNTLGVTSDAFSTEFPPLAEYEEPGGSDSEEAIGFQDNFQPAATFALDGREVAPADKDDRSLDISGVVPVQTPRTDVHQVASLDNQKVDGGRLEASVKDIAEVDSNPQGIKPAFDDFDDAFTDLADATQVDTDDIEESEYSDKFTFDPNFDQIPPRPAKIESKASDFDAIFAGFDKTAPDVSLDKDAPELKKPSMNDDPMVKELMGMGFPRVAAIGALEKHNYDLSRASNFLLDQENKPSV</sequence>
<comment type="caution">
    <text evidence="7">The sequence shown here is derived from an EMBL/GenBank/DDBJ whole genome shotgun (WGS) entry which is preliminary data.</text>
</comment>
<gene>
    <name evidence="7" type="ORF">NEOLI_003502</name>
</gene>
<evidence type="ECO:0000256" key="2">
    <source>
        <dbReference type="ARBA" id="ARBA00023054"/>
    </source>
</evidence>
<feature type="domain" description="EH" evidence="5">
    <location>
        <begin position="146"/>
        <end position="236"/>
    </location>
</feature>
<dbReference type="PROSITE" id="PS50030">
    <property type="entry name" value="UBA"/>
    <property type="match status" value="1"/>
</dbReference>
<dbReference type="Pfam" id="PF12763">
    <property type="entry name" value="EH"/>
    <property type="match status" value="3"/>
</dbReference>
<feature type="domain" description="EF-hand" evidence="6">
    <location>
        <begin position="178"/>
        <end position="213"/>
    </location>
</feature>
<dbReference type="AlphaFoldDB" id="A0A1U7LQ75"/>
<feature type="compositionally biased region" description="Basic and acidic residues" evidence="3">
    <location>
        <begin position="776"/>
        <end position="787"/>
    </location>
</feature>
<feature type="region of interest" description="Disordered" evidence="3">
    <location>
        <begin position="235"/>
        <end position="268"/>
    </location>
</feature>
<dbReference type="PROSITE" id="PS50222">
    <property type="entry name" value="EF_HAND_2"/>
    <property type="match status" value="2"/>
</dbReference>
<dbReference type="PANTHER" id="PTHR11216">
    <property type="entry name" value="EH DOMAIN"/>
    <property type="match status" value="1"/>
</dbReference>
<dbReference type="InterPro" id="IPR015940">
    <property type="entry name" value="UBA"/>
</dbReference>